<comment type="caution">
    <text evidence="1">The sequence shown here is derived from an EMBL/GenBank/DDBJ whole genome shotgun (WGS) entry which is preliminary data.</text>
</comment>
<protein>
    <submittedName>
        <fullName evidence="1">Uncharacterized protein</fullName>
    </submittedName>
</protein>
<keyword evidence="2" id="KW-1185">Reference proteome</keyword>
<dbReference type="EMBL" id="WQMT02000003">
    <property type="protein sequence ID" value="KAG9225249.1"/>
    <property type="molecule type" value="Genomic_DNA"/>
</dbReference>
<evidence type="ECO:0000313" key="2">
    <source>
        <dbReference type="Proteomes" id="UP000824881"/>
    </source>
</evidence>
<proteinExistence type="predicted"/>
<organism evidence="1 2">
    <name type="scientific">Pleurotus cornucopiae</name>
    <name type="common">Cornucopia mushroom</name>
    <dbReference type="NCBI Taxonomy" id="5321"/>
    <lineage>
        <taxon>Eukaryota</taxon>
        <taxon>Fungi</taxon>
        <taxon>Dikarya</taxon>
        <taxon>Basidiomycota</taxon>
        <taxon>Agaricomycotina</taxon>
        <taxon>Agaricomycetes</taxon>
        <taxon>Agaricomycetidae</taxon>
        <taxon>Agaricales</taxon>
        <taxon>Pleurotineae</taxon>
        <taxon>Pleurotaceae</taxon>
        <taxon>Pleurotus</taxon>
    </lineage>
</organism>
<sequence length="141" mass="15627">MAMAHLEAESGSKEDRRLKLKESYEVDDHQGTKTPAIALGFLHASMPLFLPPTNAMHHASWVRRSVVFVTRSTNAVVPSPVSRQTPSDGGHVCDLLLERPASVEVEVDPQARAGFRGRRSQGPFGLGKAHRHMDMTWRADF</sequence>
<name>A0ACB7J617_PLECO</name>
<reference evidence="1 2" key="1">
    <citation type="journal article" date="2021" name="Appl. Environ. Microbiol.">
        <title>Genetic linkage and physical mapping for an oyster mushroom Pleurotus cornucopiae and QTL analysis for the trait cap color.</title>
        <authorList>
            <person name="Zhang Y."/>
            <person name="Gao W."/>
            <person name="Sonnenberg A."/>
            <person name="Chen Q."/>
            <person name="Zhang J."/>
            <person name="Huang C."/>
        </authorList>
    </citation>
    <scope>NUCLEOTIDE SEQUENCE [LARGE SCALE GENOMIC DNA]</scope>
    <source>
        <strain evidence="1">CCMSSC00406</strain>
    </source>
</reference>
<evidence type="ECO:0000313" key="1">
    <source>
        <dbReference type="EMBL" id="KAG9225249.1"/>
    </source>
</evidence>
<gene>
    <name evidence="1" type="ORF">CCMSSC00406_0007080</name>
</gene>
<dbReference type="Proteomes" id="UP000824881">
    <property type="component" value="Unassembled WGS sequence"/>
</dbReference>
<accession>A0ACB7J617</accession>